<reference evidence="2 3" key="1">
    <citation type="journal article" date="2019" name="Int. J. Syst. Evol. Microbiol.">
        <title>The Global Catalogue of Microorganisms (GCM) 10K type strain sequencing project: providing services to taxonomists for standard genome sequencing and annotation.</title>
        <authorList>
            <consortium name="The Broad Institute Genomics Platform"/>
            <consortium name="The Broad Institute Genome Sequencing Center for Infectious Disease"/>
            <person name="Wu L."/>
            <person name="Ma J."/>
        </authorList>
    </citation>
    <scope>NUCLEOTIDE SEQUENCE [LARGE SCALE GENOMIC DNA]</scope>
    <source>
        <strain evidence="2 3">CGMCC 1.12859</strain>
    </source>
</reference>
<gene>
    <name evidence="2" type="ORF">ACFSAU_07340</name>
</gene>
<dbReference type="EMBL" id="JBHUCZ010000003">
    <property type="protein sequence ID" value="MFD1567303.1"/>
    <property type="molecule type" value="Genomic_DNA"/>
</dbReference>
<keyword evidence="1" id="KW-0472">Membrane</keyword>
<dbReference type="Proteomes" id="UP001597139">
    <property type="component" value="Unassembled WGS sequence"/>
</dbReference>
<keyword evidence="1" id="KW-0812">Transmembrane</keyword>
<organism evidence="2 3">
    <name type="scientific">Halolamina litorea</name>
    <dbReference type="NCBI Taxonomy" id="1515593"/>
    <lineage>
        <taxon>Archaea</taxon>
        <taxon>Methanobacteriati</taxon>
        <taxon>Methanobacteriota</taxon>
        <taxon>Stenosarchaea group</taxon>
        <taxon>Halobacteria</taxon>
        <taxon>Halobacteriales</taxon>
        <taxon>Haloferacaceae</taxon>
    </lineage>
</organism>
<protein>
    <submittedName>
        <fullName evidence="2">Uncharacterized protein</fullName>
    </submittedName>
</protein>
<dbReference type="RefSeq" id="WP_267646281.1">
    <property type="nucleotide sequence ID" value="NZ_JANHGR010000001.1"/>
</dbReference>
<feature type="transmembrane region" description="Helical" evidence="1">
    <location>
        <begin position="6"/>
        <end position="26"/>
    </location>
</feature>
<proteinExistence type="predicted"/>
<sequence length="49" mass="5156">MASLITMLAPFVIIGIIFVTAALLWARHKGGEVSEQEIGSEDLERGGGA</sequence>
<accession>A0ABD6BQ85</accession>
<name>A0ABD6BQ85_9EURY</name>
<dbReference type="AlphaFoldDB" id="A0ABD6BQ85"/>
<keyword evidence="1" id="KW-1133">Transmembrane helix</keyword>
<evidence type="ECO:0000256" key="1">
    <source>
        <dbReference type="SAM" id="Phobius"/>
    </source>
</evidence>
<evidence type="ECO:0000313" key="3">
    <source>
        <dbReference type="Proteomes" id="UP001597139"/>
    </source>
</evidence>
<comment type="caution">
    <text evidence="2">The sequence shown here is derived from an EMBL/GenBank/DDBJ whole genome shotgun (WGS) entry which is preliminary data.</text>
</comment>
<keyword evidence="3" id="KW-1185">Reference proteome</keyword>
<evidence type="ECO:0000313" key="2">
    <source>
        <dbReference type="EMBL" id="MFD1567303.1"/>
    </source>
</evidence>